<dbReference type="AlphaFoldDB" id="A0A8H4J0A3"/>
<keyword evidence="1" id="KW-0732">Signal</keyword>
<feature type="signal peptide" evidence="1">
    <location>
        <begin position="1"/>
        <end position="21"/>
    </location>
</feature>
<accession>A0A8H4J0A3</accession>
<keyword evidence="3" id="KW-1185">Reference proteome</keyword>
<evidence type="ECO:0000313" key="2">
    <source>
        <dbReference type="EMBL" id="KAF4309517.1"/>
    </source>
</evidence>
<proteinExistence type="predicted"/>
<protein>
    <submittedName>
        <fullName evidence="2">Six-bladed beta-propeller TolB-like protein</fullName>
    </submittedName>
</protein>
<dbReference type="EMBL" id="WWBZ02000016">
    <property type="protein sequence ID" value="KAF4309517.1"/>
    <property type="molecule type" value="Genomic_DNA"/>
</dbReference>
<feature type="chain" id="PRO_5034348178" evidence="1">
    <location>
        <begin position="22"/>
        <end position="351"/>
    </location>
</feature>
<name>A0A8H4J0A3_9PEZI</name>
<dbReference type="PANTHER" id="PTHR42060">
    <property type="entry name" value="NHL REPEAT-CONTAINING PROTEIN-RELATED"/>
    <property type="match status" value="1"/>
</dbReference>
<dbReference type="Proteomes" id="UP000572817">
    <property type="component" value="Unassembled WGS sequence"/>
</dbReference>
<reference evidence="2" key="1">
    <citation type="submission" date="2020-04" db="EMBL/GenBank/DDBJ databases">
        <title>Genome Assembly and Annotation of Botryosphaeria dothidea sdau 11-99, a Latent Pathogen of Apple Fruit Ring Rot in China.</title>
        <authorList>
            <person name="Yu C."/>
            <person name="Diao Y."/>
            <person name="Lu Q."/>
            <person name="Zhao J."/>
            <person name="Cui S."/>
            <person name="Peng C."/>
            <person name="He B."/>
            <person name="Liu H."/>
        </authorList>
    </citation>
    <scope>NUCLEOTIDE SEQUENCE [LARGE SCALE GENOMIC DNA]</scope>
    <source>
        <strain evidence="2">Sdau11-99</strain>
    </source>
</reference>
<dbReference type="PANTHER" id="PTHR42060:SF1">
    <property type="entry name" value="NHL REPEAT-CONTAINING PROTEIN"/>
    <property type="match status" value="1"/>
</dbReference>
<dbReference type="OrthoDB" id="9977941at2759"/>
<dbReference type="InterPro" id="IPR011042">
    <property type="entry name" value="6-blade_b-propeller_TolB-like"/>
</dbReference>
<comment type="caution">
    <text evidence="2">The sequence shown here is derived from an EMBL/GenBank/DDBJ whole genome shotgun (WGS) entry which is preliminary data.</text>
</comment>
<sequence length="351" mass="36118">MIISKALALALALAPALLAAAATTASPFRGPVNHHAHDANASAPAPARTVYQFANGTWVENIAVRPNGNLLVTLLAPHPDLYEINPSADPASATLVRRFAGYENLLGVAEARPDVFALVAANSSVRGSHAVWTADFNGGEASGPEVAKAADVPEAVLLNGLAALPGGAAVLVSDTWQGNVRRVGLRDGKVDVVLEDAATMAPPPNASALGINGVRFSEADGFLYYVNSYKQLVARVEVDEASGEAVGPFEVLVSGVFGDDFALGRGGGVAYVAEGWREDVLRVELRASGEKEVVVGGLHETTVAGATSAAWGRRKGVDEGVLYVTTCGAQEVPVNGTYTEGGKIVAVDVGS</sequence>
<evidence type="ECO:0000313" key="3">
    <source>
        <dbReference type="Proteomes" id="UP000572817"/>
    </source>
</evidence>
<gene>
    <name evidence="2" type="ORF">GTA08_BOTSDO02518</name>
</gene>
<evidence type="ECO:0000256" key="1">
    <source>
        <dbReference type="SAM" id="SignalP"/>
    </source>
</evidence>
<dbReference type="InterPro" id="IPR052998">
    <property type="entry name" value="Hetero-Diels-Alderase-like"/>
</dbReference>
<dbReference type="SUPFAM" id="SSF63829">
    <property type="entry name" value="Calcium-dependent phosphotriesterase"/>
    <property type="match status" value="1"/>
</dbReference>
<dbReference type="Gene3D" id="2.120.10.30">
    <property type="entry name" value="TolB, C-terminal domain"/>
    <property type="match status" value="1"/>
</dbReference>
<organism evidence="2 3">
    <name type="scientific">Botryosphaeria dothidea</name>
    <dbReference type="NCBI Taxonomy" id="55169"/>
    <lineage>
        <taxon>Eukaryota</taxon>
        <taxon>Fungi</taxon>
        <taxon>Dikarya</taxon>
        <taxon>Ascomycota</taxon>
        <taxon>Pezizomycotina</taxon>
        <taxon>Dothideomycetes</taxon>
        <taxon>Dothideomycetes incertae sedis</taxon>
        <taxon>Botryosphaeriales</taxon>
        <taxon>Botryosphaeriaceae</taxon>
        <taxon>Botryosphaeria</taxon>
    </lineage>
</organism>